<keyword evidence="8" id="KW-1185">Reference proteome</keyword>
<dbReference type="InterPro" id="IPR036584">
    <property type="entry name" value="FliS_sf"/>
</dbReference>
<comment type="similarity">
    <text evidence="2 6">Belongs to the FliS family.</text>
</comment>
<dbReference type="GO" id="GO:0044780">
    <property type="term" value="P:bacterial-type flagellum assembly"/>
    <property type="evidence" value="ECO:0007669"/>
    <property type="project" value="InterPro"/>
</dbReference>
<evidence type="ECO:0000313" key="8">
    <source>
        <dbReference type="Proteomes" id="UP000198607"/>
    </source>
</evidence>
<sequence length="137" mass="14621">MFGTSRTPISAYRNVSIETNVASASPHGLVTLLFEGARQAILVARAGIEAGDVPRKGSAITRAIDIILNGLRASLDLEQGGNVAQNLYALYDYMARRLLHANLKNDTAALDEVLKLLSEIHEAWVSIGDKTNGASSS</sequence>
<evidence type="ECO:0000256" key="4">
    <source>
        <dbReference type="ARBA" id="ARBA00022795"/>
    </source>
</evidence>
<proteinExistence type="inferred from homology"/>
<dbReference type="Pfam" id="PF02561">
    <property type="entry name" value="FliS"/>
    <property type="match status" value="1"/>
</dbReference>
<dbReference type="EMBL" id="FNCY01000012">
    <property type="protein sequence ID" value="SDI04052.1"/>
    <property type="molecule type" value="Genomic_DNA"/>
</dbReference>
<dbReference type="PANTHER" id="PTHR34773:SF1">
    <property type="entry name" value="FLAGELLAR SECRETION CHAPERONE FLIS"/>
    <property type="match status" value="1"/>
</dbReference>
<keyword evidence="5" id="KW-0143">Chaperone</keyword>
<dbReference type="AlphaFoldDB" id="A0A1G8HBQ2"/>
<dbReference type="GO" id="GO:0071973">
    <property type="term" value="P:bacterial-type flagellum-dependent cell motility"/>
    <property type="evidence" value="ECO:0007669"/>
    <property type="project" value="TreeGrafter"/>
</dbReference>
<dbReference type="Proteomes" id="UP000198607">
    <property type="component" value="Unassembled WGS sequence"/>
</dbReference>
<dbReference type="NCBIfam" id="TIGR00208">
    <property type="entry name" value="fliS"/>
    <property type="match status" value="1"/>
</dbReference>
<evidence type="ECO:0000256" key="3">
    <source>
        <dbReference type="ARBA" id="ARBA00022490"/>
    </source>
</evidence>
<reference evidence="7 8" key="1">
    <citation type="submission" date="2016-10" db="EMBL/GenBank/DDBJ databases">
        <authorList>
            <person name="de Groot N.N."/>
        </authorList>
    </citation>
    <scope>NUCLEOTIDE SEQUENCE [LARGE SCALE GENOMIC DNA]</scope>
    <source>
        <strain evidence="7 8">DSM 5885</strain>
    </source>
</reference>
<name>A0A1G8HBQ2_9RHOO</name>
<gene>
    <name evidence="7" type="ORF">SAMN05660652_02748</name>
</gene>
<keyword evidence="4 6" id="KW-1005">Bacterial flagellum biogenesis</keyword>
<dbReference type="GO" id="GO:0005829">
    <property type="term" value="C:cytosol"/>
    <property type="evidence" value="ECO:0007669"/>
    <property type="project" value="UniProtKB-SubCell"/>
</dbReference>
<protein>
    <recommendedName>
        <fullName evidence="6">Flagellar secretion chaperone FliS</fullName>
    </recommendedName>
</protein>
<evidence type="ECO:0000256" key="1">
    <source>
        <dbReference type="ARBA" id="ARBA00004514"/>
    </source>
</evidence>
<keyword evidence="7" id="KW-0966">Cell projection</keyword>
<dbReference type="InterPro" id="IPR003713">
    <property type="entry name" value="FliS"/>
</dbReference>
<dbReference type="CDD" id="cd16098">
    <property type="entry name" value="FliS"/>
    <property type="match status" value="1"/>
</dbReference>
<dbReference type="RefSeq" id="WP_091938477.1">
    <property type="nucleotide sequence ID" value="NZ_FNCY01000012.1"/>
</dbReference>
<evidence type="ECO:0000256" key="2">
    <source>
        <dbReference type="ARBA" id="ARBA00008787"/>
    </source>
</evidence>
<evidence type="ECO:0000256" key="6">
    <source>
        <dbReference type="PIRNR" id="PIRNR039090"/>
    </source>
</evidence>
<keyword evidence="7" id="KW-0282">Flagellum</keyword>
<dbReference type="SUPFAM" id="SSF101116">
    <property type="entry name" value="Flagellar export chaperone FliS"/>
    <property type="match status" value="1"/>
</dbReference>
<keyword evidence="7" id="KW-0969">Cilium</keyword>
<dbReference type="Gene3D" id="1.20.120.340">
    <property type="entry name" value="Flagellar protein FliS"/>
    <property type="match status" value="1"/>
</dbReference>
<evidence type="ECO:0000256" key="5">
    <source>
        <dbReference type="ARBA" id="ARBA00023186"/>
    </source>
</evidence>
<organism evidence="7 8">
    <name type="scientific">Propionivibrio dicarboxylicus</name>
    <dbReference type="NCBI Taxonomy" id="83767"/>
    <lineage>
        <taxon>Bacteria</taxon>
        <taxon>Pseudomonadati</taxon>
        <taxon>Pseudomonadota</taxon>
        <taxon>Betaproteobacteria</taxon>
        <taxon>Rhodocyclales</taxon>
        <taxon>Rhodocyclaceae</taxon>
        <taxon>Propionivibrio</taxon>
    </lineage>
</organism>
<dbReference type="PIRSF" id="PIRSF039090">
    <property type="entry name" value="Flis"/>
    <property type="match status" value="1"/>
</dbReference>
<evidence type="ECO:0000313" key="7">
    <source>
        <dbReference type="EMBL" id="SDI04052.1"/>
    </source>
</evidence>
<accession>A0A1G8HBQ2</accession>
<keyword evidence="3 6" id="KW-0963">Cytoplasm</keyword>
<comment type="subcellular location">
    <subcellularLocation>
        <location evidence="1 6">Cytoplasm</location>
        <location evidence="1 6">Cytosol</location>
    </subcellularLocation>
</comment>
<dbReference type="STRING" id="83767.SAMN05660652_02748"/>
<dbReference type="OrthoDB" id="9792010at2"/>
<dbReference type="PANTHER" id="PTHR34773">
    <property type="entry name" value="FLAGELLAR SECRETION CHAPERONE FLIS"/>
    <property type="match status" value="1"/>
</dbReference>